<dbReference type="PANTHER" id="PTHR42659:SF2">
    <property type="entry name" value="XANTHINE DEHYDROGENASE SUBUNIT C-RELATED"/>
    <property type="match status" value="1"/>
</dbReference>
<protein>
    <recommendedName>
        <fullName evidence="4">CO dehydrogenase flavoprotein C-terminal domain-containing protein</fullName>
    </recommendedName>
</protein>
<evidence type="ECO:0000256" key="1">
    <source>
        <dbReference type="ARBA" id="ARBA00022630"/>
    </source>
</evidence>
<name>A0A645DHQ6_9ZZZZ</name>
<accession>A0A645DHQ6</accession>
<dbReference type="InterPro" id="IPR036683">
    <property type="entry name" value="CO_DH_flav_C_dom_sf"/>
</dbReference>
<evidence type="ECO:0000256" key="3">
    <source>
        <dbReference type="ARBA" id="ARBA00023002"/>
    </source>
</evidence>
<organism evidence="5">
    <name type="scientific">bioreactor metagenome</name>
    <dbReference type="NCBI Taxonomy" id="1076179"/>
    <lineage>
        <taxon>unclassified sequences</taxon>
        <taxon>metagenomes</taxon>
        <taxon>ecological metagenomes</taxon>
    </lineage>
</organism>
<sequence length="122" mass="13203">MATDELIESIHLPAEAGNRQTYLKFRIRNSIDFPIVSLAMRASVEGKSLHNLRVVLGAVAPVPMRMQEVEAFLEGKPLSEALAADAAALAVRTAQPLALNKAKVQVVKALIAKALRSFEQAE</sequence>
<evidence type="ECO:0000313" key="5">
    <source>
        <dbReference type="EMBL" id="MPM88353.1"/>
    </source>
</evidence>
<dbReference type="PANTHER" id="PTHR42659">
    <property type="entry name" value="XANTHINE DEHYDROGENASE SUBUNIT C-RELATED"/>
    <property type="match status" value="1"/>
</dbReference>
<keyword evidence="2" id="KW-0274">FAD</keyword>
<gene>
    <name evidence="5" type="ORF">SDC9_135455</name>
</gene>
<proteinExistence type="predicted"/>
<dbReference type="Gene3D" id="3.30.390.50">
    <property type="entry name" value="CO dehydrogenase flavoprotein, C-terminal domain"/>
    <property type="match status" value="1"/>
</dbReference>
<comment type="caution">
    <text evidence="5">The sequence shown here is derived from an EMBL/GenBank/DDBJ whole genome shotgun (WGS) entry which is preliminary data.</text>
</comment>
<dbReference type="InterPro" id="IPR005107">
    <property type="entry name" value="CO_DH_flav_C"/>
</dbReference>
<evidence type="ECO:0000259" key="4">
    <source>
        <dbReference type="SMART" id="SM01092"/>
    </source>
</evidence>
<dbReference type="GO" id="GO:0016491">
    <property type="term" value="F:oxidoreductase activity"/>
    <property type="evidence" value="ECO:0007669"/>
    <property type="project" value="UniProtKB-KW"/>
</dbReference>
<dbReference type="EMBL" id="VSSQ01035979">
    <property type="protein sequence ID" value="MPM88353.1"/>
    <property type="molecule type" value="Genomic_DNA"/>
</dbReference>
<dbReference type="AlphaFoldDB" id="A0A645DHQ6"/>
<keyword evidence="3" id="KW-0560">Oxidoreductase</keyword>
<dbReference type="Pfam" id="PF03450">
    <property type="entry name" value="CO_deh_flav_C"/>
    <property type="match status" value="1"/>
</dbReference>
<evidence type="ECO:0000256" key="2">
    <source>
        <dbReference type="ARBA" id="ARBA00022827"/>
    </source>
</evidence>
<keyword evidence="1" id="KW-0285">Flavoprotein</keyword>
<dbReference type="SUPFAM" id="SSF55447">
    <property type="entry name" value="CO dehydrogenase flavoprotein C-terminal domain-like"/>
    <property type="match status" value="1"/>
</dbReference>
<feature type="domain" description="CO dehydrogenase flavoprotein C-terminal" evidence="4">
    <location>
        <begin position="20"/>
        <end position="118"/>
    </location>
</feature>
<reference evidence="5" key="1">
    <citation type="submission" date="2019-08" db="EMBL/GenBank/DDBJ databases">
        <authorList>
            <person name="Kucharzyk K."/>
            <person name="Murdoch R.W."/>
            <person name="Higgins S."/>
            <person name="Loffler F."/>
        </authorList>
    </citation>
    <scope>NUCLEOTIDE SEQUENCE</scope>
</reference>
<dbReference type="SMART" id="SM01092">
    <property type="entry name" value="CO_deh_flav_C"/>
    <property type="match status" value="1"/>
</dbReference>
<dbReference type="InterPro" id="IPR051312">
    <property type="entry name" value="Diverse_Substr_Oxidored"/>
</dbReference>